<dbReference type="RefSeq" id="WP_097167959.1">
    <property type="nucleotide sequence ID" value="NZ_CP028129.1"/>
</dbReference>
<keyword evidence="5" id="KW-1185">Reference proteome</keyword>
<dbReference type="EMBL" id="PSUL01000001">
    <property type="protein sequence ID" value="PPF16232.1"/>
    <property type="molecule type" value="Genomic_DNA"/>
</dbReference>
<dbReference type="InterPro" id="IPR025332">
    <property type="entry name" value="DUF4238"/>
</dbReference>
<reference evidence="4 5" key="1">
    <citation type="submission" date="2018-02" db="EMBL/GenBank/DDBJ databases">
        <title>Bacteriophage NCPPB3778 and a type I-E CRISPR drive the evolution of the US Biological Select Agent, Rathayibacter toxicus.</title>
        <authorList>
            <person name="Davis E.W.II."/>
            <person name="Tabima J.F."/>
            <person name="Weisberg A.J."/>
            <person name="Lopes L.D."/>
            <person name="Wiseman M.S."/>
            <person name="Wiseman M.S."/>
            <person name="Pupko T."/>
            <person name="Belcher M.S."/>
            <person name="Sechler A.J."/>
            <person name="Tancos M.A."/>
            <person name="Schroeder B.K."/>
            <person name="Murray T.D."/>
            <person name="Luster D.G."/>
            <person name="Schneider W.L."/>
            <person name="Rogers E."/>
            <person name="Andreote F.D."/>
            <person name="Grunwald N.J."/>
            <person name="Putnam M.L."/>
            <person name="Chang J.H."/>
        </authorList>
    </citation>
    <scope>NUCLEOTIDE SEQUENCE [LARGE SCALE GENOMIC DNA]</scope>
    <source>
        <strain evidence="3 5">AY1D6</strain>
        <strain evidence="2 4">AY1I9</strain>
    </source>
</reference>
<protein>
    <submittedName>
        <fullName evidence="2">DUF4238 domain-containing protein</fullName>
    </submittedName>
</protein>
<evidence type="ECO:0000313" key="4">
    <source>
        <dbReference type="Proteomes" id="UP000237881"/>
    </source>
</evidence>
<feature type="compositionally biased region" description="Low complexity" evidence="1">
    <location>
        <begin position="10"/>
        <end position="23"/>
    </location>
</feature>
<dbReference type="AlphaFoldDB" id="A0ABD6WBY2"/>
<evidence type="ECO:0000313" key="2">
    <source>
        <dbReference type="EMBL" id="PPF16232.1"/>
    </source>
</evidence>
<organism evidence="2 4">
    <name type="scientific">Rathayibacter rathayi</name>
    <name type="common">Corynebacterium rathayi</name>
    <dbReference type="NCBI Taxonomy" id="33887"/>
    <lineage>
        <taxon>Bacteria</taxon>
        <taxon>Bacillati</taxon>
        <taxon>Actinomycetota</taxon>
        <taxon>Actinomycetes</taxon>
        <taxon>Micrococcales</taxon>
        <taxon>Microbacteriaceae</taxon>
        <taxon>Rathayibacter</taxon>
    </lineage>
</organism>
<feature type="region of interest" description="Disordered" evidence="1">
    <location>
        <begin position="355"/>
        <end position="378"/>
    </location>
</feature>
<evidence type="ECO:0000313" key="3">
    <source>
        <dbReference type="EMBL" id="PPH79743.1"/>
    </source>
</evidence>
<accession>A0ABD6WBY2</accession>
<comment type="caution">
    <text evidence="2">The sequence shown here is derived from an EMBL/GenBank/DDBJ whole genome shotgun (WGS) entry which is preliminary data.</text>
</comment>
<name>A0ABD6WBY2_RATRA</name>
<evidence type="ECO:0000256" key="1">
    <source>
        <dbReference type="SAM" id="MobiDB-lite"/>
    </source>
</evidence>
<feature type="region of interest" description="Disordered" evidence="1">
    <location>
        <begin position="1"/>
        <end position="36"/>
    </location>
</feature>
<dbReference type="EMBL" id="PSVT01000001">
    <property type="protein sequence ID" value="PPH79743.1"/>
    <property type="molecule type" value="Genomic_DNA"/>
</dbReference>
<dbReference type="Proteomes" id="UP000239698">
    <property type="component" value="Unassembled WGS sequence"/>
</dbReference>
<dbReference type="Proteomes" id="UP000237881">
    <property type="component" value="Unassembled WGS sequence"/>
</dbReference>
<proteinExistence type="predicted"/>
<dbReference type="GeneID" id="49820336"/>
<evidence type="ECO:0000313" key="5">
    <source>
        <dbReference type="Proteomes" id="UP000239698"/>
    </source>
</evidence>
<sequence>MANKKRSKQRAATSARSAHARATPKPAGSDKAKPTSKLHHFVPQAYLRGFADAREQITAIKLPGEKRFTSAVRNVAAQTHFYRVSGLDQPDLIEEILSGIESDCMQALQAVERGVWPLPEEDRWKLGYFVSLQVVRGPDTRRTDEKIQGEMLRLQIGANGRDAFATDLTEALGRPATEEEVERYWREAVQPGGPSITIPMHEHITSMMEMSQELLKYIVGRPWQLFRFDKRSLITSDSPVGLIHDYEDTDMFHGVGFMTAWGISFPVTRKLGILMLDPLQVVEGVPAGDPLIFERGDKVRAGGYDAVRAGTTALAKFFNVHTSHNSREYLYHHPDDAASVPDELPEPQLTNMTMGGGLSDHEWDGTPMYGEPPRELEA</sequence>
<dbReference type="KEGG" id="rry:C1O28_07620"/>
<gene>
    <name evidence="2" type="ORF">C5C04_00105</name>
    <name evidence="3" type="ORF">C5C40_00105</name>
</gene>
<dbReference type="Pfam" id="PF14022">
    <property type="entry name" value="DUF4238"/>
    <property type="match status" value="1"/>
</dbReference>